<protein>
    <submittedName>
        <fullName evidence="1">Uncharacterized protein</fullName>
    </submittedName>
</protein>
<accession>A0ABY6L1R2</accession>
<gene>
    <name evidence="1" type="ORF">LAZ67_12001743</name>
</gene>
<dbReference type="EMBL" id="CP092874">
    <property type="protein sequence ID" value="UYV74903.1"/>
    <property type="molecule type" value="Genomic_DNA"/>
</dbReference>
<name>A0ABY6L1R2_9ARAC</name>
<keyword evidence="2" id="KW-1185">Reference proteome</keyword>
<organism evidence="1 2">
    <name type="scientific">Cordylochernes scorpioides</name>
    <dbReference type="NCBI Taxonomy" id="51811"/>
    <lineage>
        <taxon>Eukaryota</taxon>
        <taxon>Metazoa</taxon>
        <taxon>Ecdysozoa</taxon>
        <taxon>Arthropoda</taxon>
        <taxon>Chelicerata</taxon>
        <taxon>Arachnida</taxon>
        <taxon>Pseudoscorpiones</taxon>
        <taxon>Cheliferoidea</taxon>
        <taxon>Chernetidae</taxon>
        <taxon>Cordylochernes</taxon>
    </lineage>
</organism>
<evidence type="ECO:0000313" key="1">
    <source>
        <dbReference type="EMBL" id="UYV74903.1"/>
    </source>
</evidence>
<reference evidence="1 2" key="1">
    <citation type="submission" date="2022-01" db="EMBL/GenBank/DDBJ databases">
        <title>A chromosomal length assembly of Cordylochernes scorpioides.</title>
        <authorList>
            <person name="Zeh D."/>
            <person name="Zeh J."/>
        </authorList>
    </citation>
    <scope>NUCLEOTIDE SEQUENCE [LARGE SCALE GENOMIC DNA]</scope>
    <source>
        <strain evidence="1">IN4F17</strain>
        <tissue evidence="1">Whole Body</tissue>
    </source>
</reference>
<dbReference type="Proteomes" id="UP001235939">
    <property type="component" value="Chromosome 12"/>
</dbReference>
<sequence>MRTNAVANKTFGIAVRTCIPVYATSCSFTGTILSSDLVFSIFFSERISSRFERLPNVVPMAYEEEDFPSLIRRIAQEEIQKVIAQPRPTTDSLEDLIR</sequence>
<evidence type="ECO:0000313" key="2">
    <source>
        <dbReference type="Proteomes" id="UP001235939"/>
    </source>
</evidence>
<proteinExistence type="predicted"/>